<evidence type="ECO:0000259" key="1">
    <source>
        <dbReference type="Pfam" id="PF00128"/>
    </source>
</evidence>
<dbReference type="GO" id="GO:0008788">
    <property type="term" value="F:alpha,alpha-phosphotrehalase activity"/>
    <property type="evidence" value="ECO:0007669"/>
    <property type="project" value="UniProtKB-EC"/>
</dbReference>
<dbReference type="Proteomes" id="UP000372890">
    <property type="component" value="Unassembled WGS sequence"/>
</dbReference>
<accession>A0A484YFA2</accession>
<sequence>MLAMVLHGMQGTPYIYQGEEIGMTNPHFTRITDYRDVESLNMFAELRNDGRECRRVIGNPRQQIRDNSRTPMQWSNGDNAGFTAGEPWIGLGDNYQQINVEAALADDSRCFTPTKS</sequence>
<dbReference type="GO" id="GO:0009313">
    <property type="term" value="P:oligosaccharide catabolic process"/>
    <property type="evidence" value="ECO:0007669"/>
    <property type="project" value="TreeGrafter"/>
</dbReference>
<dbReference type="Pfam" id="PF00128">
    <property type="entry name" value="Alpha-amylase"/>
    <property type="match status" value="1"/>
</dbReference>
<proteinExistence type="predicted"/>
<name>A0A484YFA2_ECOLX</name>
<dbReference type="InterPro" id="IPR017853">
    <property type="entry name" value="GH"/>
</dbReference>
<evidence type="ECO:0000313" key="3">
    <source>
        <dbReference type="Proteomes" id="UP000372890"/>
    </source>
</evidence>
<dbReference type="EMBL" id="CAADIS010000005">
    <property type="protein sequence ID" value="VFS34447.1"/>
    <property type="molecule type" value="Genomic_DNA"/>
</dbReference>
<dbReference type="SUPFAM" id="SSF51445">
    <property type="entry name" value="(Trans)glycosidases"/>
    <property type="match status" value="1"/>
</dbReference>
<dbReference type="AlphaFoldDB" id="A0A484YFA2"/>
<dbReference type="GO" id="GO:0004556">
    <property type="term" value="F:alpha-amylase activity"/>
    <property type="evidence" value="ECO:0007669"/>
    <property type="project" value="TreeGrafter"/>
</dbReference>
<dbReference type="EC" id="3.2.1.93" evidence="2"/>
<protein>
    <submittedName>
        <fullName evidence="2">Trehalose-6-phosphate hydrolase</fullName>
        <ecNumber evidence="2">3.2.1.93</ecNumber>
    </submittedName>
</protein>
<gene>
    <name evidence="2" type="primary">treC_1</name>
    <name evidence="2" type="ORF">NCTC9001_04938</name>
</gene>
<dbReference type="Gene3D" id="3.20.20.80">
    <property type="entry name" value="Glycosidases"/>
    <property type="match status" value="1"/>
</dbReference>
<evidence type="ECO:0000313" key="2">
    <source>
        <dbReference type="EMBL" id="VFS34447.1"/>
    </source>
</evidence>
<keyword evidence="2" id="KW-0378">Hydrolase</keyword>
<dbReference type="PANTHER" id="PTHR10357">
    <property type="entry name" value="ALPHA-AMYLASE FAMILY MEMBER"/>
    <property type="match status" value="1"/>
</dbReference>
<reference evidence="2 3" key="1">
    <citation type="submission" date="2019-03" db="EMBL/GenBank/DDBJ databases">
        <authorList>
            <consortium name="Pathogen Informatics"/>
        </authorList>
    </citation>
    <scope>NUCLEOTIDE SEQUENCE [LARGE SCALE GENOMIC DNA]</scope>
    <source>
        <strain evidence="2 3">NCTC9001</strain>
    </source>
</reference>
<dbReference type="InterPro" id="IPR006047">
    <property type="entry name" value="GH13_cat_dom"/>
</dbReference>
<dbReference type="PANTHER" id="PTHR10357:SF179">
    <property type="entry name" value="NEUTRAL AND BASIC AMINO ACID TRANSPORT PROTEIN RBAT"/>
    <property type="match status" value="1"/>
</dbReference>
<keyword evidence="2" id="KW-0326">Glycosidase</keyword>
<organism evidence="2 3">
    <name type="scientific">Escherichia coli</name>
    <dbReference type="NCBI Taxonomy" id="562"/>
    <lineage>
        <taxon>Bacteria</taxon>
        <taxon>Pseudomonadati</taxon>
        <taxon>Pseudomonadota</taxon>
        <taxon>Gammaproteobacteria</taxon>
        <taxon>Enterobacterales</taxon>
        <taxon>Enterobacteriaceae</taxon>
        <taxon>Escherichia</taxon>
    </lineage>
</organism>
<feature type="domain" description="Glycosyl hydrolase family 13 catalytic" evidence="1">
    <location>
        <begin position="1"/>
        <end position="112"/>
    </location>
</feature>